<dbReference type="AlphaFoldDB" id="A0A2P6NBD1"/>
<evidence type="ECO:0000313" key="2">
    <source>
        <dbReference type="EMBL" id="PRP81251.1"/>
    </source>
</evidence>
<dbReference type="EMBL" id="MDYQ01000129">
    <property type="protein sequence ID" value="PRP81251.1"/>
    <property type="molecule type" value="Genomic_DNA"/>
</dbReference>
<name>A0A2P6NBD1_9EUKA</name>
<accession>A0A2P6NBD1</accession>
<reference evidence="2 3" key="1">
    <citation type="journal article" date="2018" name="Genome Biol. Evol.">
        <title>Multiple Roots of Fruiting Body Formation in Amoebozoa.</title>
        <authorList>
            <person name="Hillmann F."/>
            <person name="Forbes G."/>
            <person name="Novohradska S."/>
            <person name="Ferling I."/>
            <person name="Riege K."/>
            <person name="Groth M."/>
            <person name="Westermann M."/>
            <person name="Marz M."/>
            <person name="Spaller T."/>
            <person name="Winckler T."/>
            <person name="Schaap P."/>
            <person name="Glockner G."/>
        </authorList>
    </citation>
    <scope>NUCLEOTIDE SEQUENCE [LARGE SCALE GENOMIC DNA]</scope>
    <source>
        <strain evidence="2 3">Jena</strain>
    </source>
</reference>
<sequence length="99" mass="11301">MSVYQRPHEHGIPGRDKQLNGEVPVAADDDDWETDADYVNDVGEKGQRYGSKLIQPLKADQLLDSETPNLQAMKARTEKINEEVLNEEYQKKRQLYGGK</sequence>
<dbReference type="Proteomes" id="UP000241769">
    <property type="component" value="Unassembled WGS sequence"/>
</dbReference>
<gene>
    <name evidence="2" type="ORF">PROFUN_02085</name>
</gene>
<dbReference type="OrthoDB" id="5971719at2759"/>
<evidence type="ECO:0000313" key="3">
    <source>
        <dbReference type="Proteomes" id="UP000241769"/>
    </source>
</evidence>
<dbReference type="InParanoid" id="A0A2P6NBD1"/>
<evidence type="ECO:0000256" key="1">
    <source>
        <dbReference type="SAM" id="MobiDB-lite"/>
    </source>
</evidence>
<protein>
    <submittedName>
        <fullName evidence="2">Uncharacterized protein</fullName>
    </submittedName>
</protein>
<organism evidence="2 3">
    <name type="scientific">Planoprotostelium fungivorum</name>
    <dbReference type="NCBI Taxonomy" id="1890364"/>
    <lineage>
        <taxon>Eukaryota</taxon>
        <taxon>Amoebozoa</taxon>
        <taxon>Evosea</taxon>
        <taxon>Variosea</taxon>
        <taxon>Cavosteliida</taxon>
        <taxon>Cavosteliaceae</taxon>
        <taxon>Planoprotostelium</taxon>
    </lineage>
</organism>
<keyword evidence="3" id="KW-1185">Reference proteome</keyword>
<feature type="region of interest" description="Disordered" evidence="1">
    <location>
        <begin position="1"/>
        <end position="22"/>
    </location>
</feature>
<feature type="compositionally biased region" description="Basic and acidic residues" evidence="1">
    <location>
        <begin position="1"/>
        <end position="19"/>
    </location>
</feature>
<proteinExistence type="predicted"/>
<comment type="caution">
    <text evidence="2">The sequence shown here is derived from an EMBL/GenBank/DDBJ whole genome shotgun (WGS) entry which is preliminary data.</text>
</comment>